<name>A0A840SQZ9_9RHOB</name>
<keyword evidence="9 16" id="KW-0067">ATP-binding</keyword>
<dbReference type="PANTHER" id="PTHR22683:SF41">
    <property type="entry name" value="DNA TRANSLOCASE FTSK"/>
    <property type="match status" value="1"/>
</dbReference>
<evidence type="ECO:0000256" key="6">
    <source>
        <dbReference type="ARBA" id="ARBA00022692"/>
    </source>
</evidence>
<reference evidence="20 21" key="1">
    <citation type="submission" date="2020-08" db="EMBL/GenBank/DDBJ databases">
        <title>Genomic Encyclopedia of Type Strains, Phase IV (KMG-IV): sequencing the most valuable type-strain genomes for metagenomic binning, comparative biology and taxonomic classification.</title>
        <authorList>
            <person name="Goeker M."/>
        </authorList>
    </citation>
    <scope>NUCLEOTIDE SEQUENCE [LARGE SCALE GENOMIC DNA]</scope>
    <source>
        <strain evidence="20 21">DSM 101730</strain>
    </source>
</reference>
<evidence type="ECO:0000256" key="15">
    <source>
        <dbReference type="ARBA" id="ARBA00025923"/>
    </source>
</evidence>
<evidence type="ECO:0000256" key="16">
    <source>
        <dbReference type="PROSITE-ProRule" id="PRU00289"/>
    </source>
</evidence>
<feature type="domain" description="FtsK" evidence="19">
    <location>
        <begin position="559"/>
        <end position="778"/>
    </location>
</feature>
<dbReference type="InterPro" id="IPR002543">
    <property type="entry name" value="FtsK_dom"/>
</dbReference>
<feature type="transmembrane region" description="Helical" evidence="18">
    <location>
        <begin position="114"/>
        <end position="131"/>
    </location>
</feature>
<feature type="compositionally biased region" description="Basic and acidic residues" evidence="17">
    <location>
        <begin position="377"/>
        <end position="389"/>
    </location>
</feature>
<dbReference type="Pfam" id="PF01580">
    <property type="entry name" value="FtsK_SpoIIIE"/>
    <property type="match status" value="1"/>
</dbReference>
<feature type="compositionally biased region" description="Acidic residues" evidence="17">
    <location>
        <begin position="410"/>
        <end position="419"/>
    </location>
</feature>
<dbReference type="GO" id="GO:0003677">
    <property type="term" value="F:DNA binding"/>
    <property type="evidence" value="ECO:0007669"/>
    <property type="project" value="UniProtKB-KW"/>
</dbReference>
<evidence type="ECO:0000256" key="11">
    <source>
        <dbReference type="ARBA" id="ARBA00023125"/>
    </source>
</evidence>
<accession>A0A840SQZ9</accession>
<dbReference type="InterPro" id="IPR025199">
    <property type="entry name" value="FtsK_4TM"/>
</dbReference>
<keyword evidence="13" id="KW-0131">Cell cycle</keyword>
<feature type="compositionally biased region" description="Basic and acidic residues" evidence="17">
    <location>
        <begin position="326"/>
        <end position="336"/>
    </location>
</feature>
<dbReference type="InterPro" id="IPR027417">
    <property type="entry name" value="P-loop_NTPase"/>
</dbReference>
<evidence type="ECO:0000256" key="7">
    <source>
        <dbReference type="ARBA" id="ARBA00022741"/>
    </source>
</evidence>
<keyword evidence="4" id="KW-1003">Cell membrane</keyword>
<evidence type="ECO:0000256" key="9">
    <source>
        <dbReference type="ARBA" id="ARBA00022840"/>
    </source>
</evidence>
<dbReference type="GO" id="GO:0005886">
    <property type="term" value="C:plasma membrane"/>
    <property type="evidence" value="ECO:0007669"/>
    <property type="project" value="UniProtKB-SubCell"/>
</dbReference>
<dbReference type="Pfam" id="PF09397">
    <property type="entry name" value="FtsK_gamma"/>
    <property type="match status" value="1"/>
</dbReference>
<dbReference type="InterPro" id="IPR050206">
    <property type="entry name" value="FtsK/SpoIIIE/SftA"/>
</dbReference>
<comment type="function">
    <text evidence="14">Essential cell division protein that coordinates cell division and chromosome segregation. The N-terminus is involved in assembly of the cell-division machinery. The C-terminus functions as a DNA motor that moves dsDNA in an ATP-dependent manner towards the dif recombination site, which is located within the replication terminus region. Translocation stops specifically at Xer-dif sites, where FtsK interacts with the Xer recombinase, allowing activation of chromosome unlinking by recombination. FtsK orienting polar sequences (KOPS) guide the direction of DNA translocation. FtsK can remove proteins from DNA as it translocates, but translocation stops specifically at XerCD-dif site, thereby preventing removal of XerC and XerD from dif.</text>
</comment>
<dbReference type="RefSeq" id="WP_184148229.1">
    <property type="nucleotide sequence ID" value="NZ_JACHFM010000002.1"/>
</dbReference>
<feature type="transmembrane region" description="Helical" evidence="18">
    <location>
        <begin position="164"/>
        <end position="183"/>
    </location>
</feature>
<feature type="transmembrane region" description="Helical" evidence="18">
    <location>
        <begin position="29"/>
        <end position="48"/>
    </location>
</feature>
<dbReference type="Proteomes" id="UP000549457">
    <property type="component" value="Unassembled WGS sequence"/>
</dbReference>
<evidence type="ECO:0000313" key="20">
    <source>
        <dbReference type="EMBL" id="MBB5221763.1"/>
    </source>
</evidence>
<evidence type="ECO:0000256" key="13">
    <source>
        <dbReference type="ARBA" id="ARBA00023306"/>
    </source>
</evidence>
<evidence type="ECO:0000256" key="18">
    <source>
        <dbReference type="SAM" id="Phobius"/>
    </source>
</evidence>
<comment type="similarity">
    <text evidence="2">Belongs to the FtsK/SpoIIIE/SftA family.</text>
</comment>
<dbReference type="Pfam" id="PF17854">
    <property type="entry name" value="FtsK_alpha"/>
    <property type="match status" value="1"/>
</dbReference>
<keyword evidence="6 18" id="KW-0812">Transmembrane</keyword>
<dbReference type="PROSITE" id="PS50901">
    <property type="entry name" value="FTSK"/>
    <property type="match status" value="1"/>
</dbReference>
<dbReference type="CDD" id="cd01127">
    <property type="entry name" value="TrwB_TraG_TraD_VirD4"/>
    <property type="match status" value="1"/>
</dbReference>
<dbReference type="PANTHER" id="PTHR22683">
    <property type="entry name" value="SPORULATION PROTEIN RELATED"/>
    <property type="match status" value="1"/>
</dbReference>
<keyword evidence="10 18" id="KW-1133">Transmembrane helix</keyword>
<feature type="compositionally biased region" description="Low complexity" evidence="17">
    <location>
        <begin position="304"/>
        <end position="318"/>
    </location>
</feature>
<feature type="region of interest" description="Disordered" evidence="17">
    <location>
        <begin position="354"/>
        <end position="427"/>
    </location>
</feature>
<comment type="caution">
    <text evidence="20">The sequence shown here is derived from an EMBL/GenBank/DDBJ whole genome shotgun (WGS) entry which is preliminary data.</text>
</comment>
<dbReference type="SMART" id="SM00843">
    <property type="entry name" value="Ftsk_gamma"/>
    <property type="match status" value="1"/>
</dbReference>
<keyword evidence="8" id="KW-0159">Chromosome partition</keyword>
<feature type="transmembrane region" description="Helical" evidence="18">
    <location>
        <begin position="195"/>
        <end position="213"/>
    </location>
</feature>
<dbReference type="Gene3D" id="3.40.50.300">
    <property type="entry name" value="P-loop containing nucleotide triphosphate hydrolases"/>
    <property type="match status" value="1"/>
</dbReference>
<dbReference type="SUPFAM" id="SSF46785">
    <property type="entry name" value="Winged helix' DNA-binding domain"/>
    <property type="match status" value="1"/>
</dbReference>
<dbReference type="Gene3D" id="3.30.980.40">
    <property type="match status" value="1"/>
</dbReference>
<protein>
    <recommendedName>
        <fullName evidence="3">DNA translocase FtsK</fullName>
    </recommendedName>
</protein>
<evidence type="ECO:0000256" key="1">
    <source>
        <dbReference type="ARBA" id="ARBA00004651"/>
    </source>
</evidence>
<dbReference type="GO" id="GO:0007059">
    <property type="term" value="P:chromosome segregation"/>
    <property type="evidence" value="ECO:0007669"/>
    <property type="project" value="UniProtKB-KW"/>
</dbReference>
<evidence type="ECO:0000256" key="12">
    <source>
        <dbReference type="ARBA" id="ARBA00023136"/>
    </source>
</evidence>
<gene>
    <name evidence="20" type="ORF">HNP73_001699</name>
</gene>
<evidence type="ECO:0000313" key="21">
    <source>
        <dbReference type="Proteomes" id="UP000549457"/>
    </source>
</evidence>
<dbReference type="InterPro" id="IPR036388">
    <property type="entry name" value="WH-like_DNA-bd_sf"/>
</dbReference>
<dbReference type="EMBL" id="JACHFM010000002">
    <property type="protein sequence ID" value="MBB5221763.1"/>
    <property type="molecule type" value="Genomic_DNA"/>
</dbReference>
<evidence type="ECO:0000256" key="4">
    <source>
        <dbReference type="ARBA" id="ARBA00022475"/>
    </source>
</evidence>
<evidence type="ECO:0000256" key="14">
    <source>
        <dbReference type="ARBA" id="ARBA00024784"/>
    </source>
</evidence>
<evidence type="ECO:0000259" key="19">
    <source>
        <dbReference type="PROSITE" id="PS50901"/>
    </source>
</evidence>
<dbReference type="AlphaFoldDB" id="A0A840SQZ9"/>
<proteinExistence type="inferred from homology"/>
<evidence type="ECO:0000256" key="3">
    <source>
        <dbReference type="ARBA" id="ARBA00020887"/>
    </source>
</evidence>
<dbReference type="Pfam" id="PF13491">
    <property type="entry name" value="FtsK_4TM"/>
    <property type="match status" value="1"/>
</dbReference>
<dbReference type="GO" id="GO:0051301">
    <property type="term" value="P:cell division"/>
    <property type="evidence" value="ECO:0007669"/>
    <property type="project" value="UniProtKB-KW"/>
</dbReference>
<evidence type="ECO:0000256" key="5">
    <source>
        <dbReference type="ARBA" id="ARBA00022618"/>
    </source>
</evidence>
<evidence type="ECO:0000256" key="17">
    <source>
        <dbReference type="SAM" id="MobiDB-lite"/>
    </source>
</evidence>
<keyword evidence="7 16" id="KW-0547">Nucleotide-binding</keyword>
<keyword evidence="11" id="KW-0238">DNA-binding</keyword>
<dbReference type="InterPro" id="IPR041027">
    <property type="entry name" value="FtsK_alpha"/>
</dbReference>
<evidence type="ECO:0000256" key="10">
    <source>
        <dbReference type="ARBA" id="ARBA00022989"/>
    </source>
</evidence>
<keyword evidence="21" id="KW-1185">Reference proteome</keyword>
<dbReference type="InterPro" id="IPR018541">
    <property type="entry name" value="Ftsk_gamma"/>
</dbReference>
<dbReference type="InterPro" id="IPR036390">
    <property type="entry name" value="WH_DNA-bd_sf"/>
</dbReference>
<dbReference type="Gene3D" id="1.10.10.10">
    <property type="entry name" value="Winged helix-like DNA-binding domain superfamily/Winged helix DNA-binding domain"/>
    <property type="match status" value="1"/>
</dbReference>
<evidence type="ECO:0000256" key="8">
    <source>
        <dbReference type="ARBA" id="ARBA00022829"/>
    </source>
</evidence>
<sequence length="923" mass="98235">MATRRKTAPRAPLMESDTEAALRRRGGELVGLVLIILAGLAAALIWTYSPDDPSLFSATDAAPTNALGLVGASLADPLHRALGWGAYGIAVALGAWGLRFVLHSGEGRALRRSIALPVALFVASTFAATHVPPAGWPKDYGLGGLLGDAALGNLISLVPLDTALALPLVSVTLAAAFVLSTGYALGVTWAEAKRFLRFLGFGSVVVYAGAHKLTGRAASGAVRGASGAVRGAADGARAAKTLAAEARGRRAGADPASNTGPAAAPLPRSGGIPRFDPSAVGAGEDGVLNRIREAVRARAETDVTTRPQTRVQTRPQTRIIPSLTSRHAETAEASAHEIAAHEIAVLDRDDDRYDMEDEGDLAPGRLVAAAAPQPRATETRRAPETRAPEPRVQPARRSLPKSSRARREEEPELGLDPESTEAWAPPPLSLLQSPSTIVRHHLSSDALEENARMLETVLDDYGVRGEITSIRPGPVVTMYELEPAAGLKASRVIGLSDDIARSMSALACRCSTIPGRSVIGIELPNELREKVLLREILAAKGFGDTGHALPLALGKDIGGEPVVANLARMPHLLIAGTTGSGKSVAINTMILSLLYKLSPAECRLIMIDPKMLELSVYDGIPHLLSPVVTDPKKAVVALKWVVAEMEERYRKMSKMGVRNIDGYNTRVKDAMERGEAFTRTVQTGFDEETGEPVFETESFQPQAMPFIVVIVDEMADLMMVAGKEIEACIQRLAQMARASGIHLIMATQRPSVDVITGTIKANFPTRISFQVTSKIDSRTILGEMGAEQLLGQGDMLYMAGGGRITRVHGPFVSDEEVEEVVKHLKSMGAPDYDDGIANGPDADEESEIDLVLGLGGNTGGDDALYDQAVAIVAKDRKCSTSYLQRKLSVGYNKAAKLVEMMEDQGVVSQANHVGKREVLIPER</sequence>
<dbReference type="GO" id="GO:0005524">
    <property type="term" value="F:ATP binding"/>
    <property type="evidence" value="ECO:0007669"/>
    <property type="project" value="UniProtKB-UniRule"/>
</dbReference>
<keyword evidence="5" id="KW-0132">Cell division</keyword>
<feature type="transmembrane region" description="Helical" evidence="18">
    <location>
        <begin position="84"/>
        <end position="102"/>
    </location>
</feature>
<feature type="binding site" evidence="16">
    <location>
        <begin position="576"/>
        <end position="583"/>
    </location>
    <ligand>
        <name>ATP</name>
        <dbReference type="ChEBI" id="CHEBI:30616"/>
    </ligand>
</feature>
<dbReference type="SUPFAM" id="SSF52540">
    <property type="entry name" value="P-loop containing nucleoside triphosphate hydrolases"/>
    <property type="match status" value="1"/>
</dbReference>
<keyword evidence="12 18" id="KW-0472">Membrane</keyword>
<feature type="region of interest" description="Disordered" evidence="17">
    <location>
        <begin position="297"/>
        <end position="336"/>
    </location>
</feature>
<evidence type="ECO:0000256" key="2">
    <source>
        <dbReference type="ARBA" id="ARBA00006474"/>
    </source>
</evidence>
<organism evidence="20 21">
    <name type="scientific">Amaricoccus macauensis</name>
    <dbReference type="NCBI Taxonomy" id="57001"/>
    <lineage>
        <taxon>Bacteria</taxon>
        <taxon>Pseudomonadati</taxon>
        <taxon>Pseudomonadota</taxon>
        <taxon>Alphaproteobacteria</taxon>
        <taxon>Rhodobacterales</taxon>
        <taxon>Paracoccaceae</taxon>
        <taxon>Amaricoccus</taxon>
    </lineage>
</organism>
<comment type="subcellular location">
    <subcellularLocation>
        <location evidence="1">Cell membrane</location>
        <topology evidence="1">Multi-pass membrane protein</topology>
    </subcellularLocation>
</comment>
<dbReference type="InterPro" id="IPR003593">
    <property type="entry name" value="AAA+_ATPase"/>
</dbReference>
<feature type="region of interest" description="Disordered" evidence="17">
    <location>
        <begin position="241"/>
        <end position="283"/>
    </location>
</feature>
<dbReference type="SMART" id="SM00382">
    <property type="entry name" value="AAA"/>
    <property type="match status" value="1"/>
</dbReference>
<comment type="subunit">
    <text evidence="15">Homohexamer. Forms a ring that surrounds DNA.</text>
</comment>